<dbReference type="Gene3D" id="3.40.630.190">
    <property type="entry name" value="LCP protein"/>
    <property type="match status" value="1"/>
</dbReference>
<evidence type="ECO:0000256" key="3">
    <source>
        <dbReference type="SAM" id="Phobius"/>
    </source>
</evidence>
<evidence type="ECO:0000256" key="2">
    <source>
        <dbReference type="SAM" id="MobiDB-lite"/>
    </source>
</evidence>
<proteinExistence type="inferred from homology"/>
<evidence type="ECO:0000256" key="1">
    <source>
        <dbReference type="ARBA" id="ARBA00006068"/>
    </source>
</evidence>
<dbReference type="Pfam" id="PF03816">
    <property type="entry name" value="LytR_cpsA_psr"/>
    <property type="match status" value="1"/>
</dbReference>
<dbReference type="InterPro" id="IPR004474">
    <property type="entry name" value="LytR_CpsA_psr"/>
</dbReference>
<keyword evidence="3" id="KW-0812">Transmembrane</keyword>
<organism evidence="5 6">
    <name type="scientific">Nocardioides mangrovi</name>
    <dbReference type="NCBI Taxonomy" id="2874580"/>
    <lineage>
        <taxon>Bacteria</taxon>
        <taxon>Bacillati</taxon>
        <taxon>Actinomycetota</taxon>
        <taxon>Actinomycetes</taxon>
        <taxon>Propionibacteriales</taxon>
        <taxon>Nocardioidaceae</taxon>
        <taxon>Nocardioides</taxon>
    </lineage>
</organism>
<feature type="domain" description="Cell envelope-related transcriptional attenuator" evidence="4">
    <location>
        <begin position="208"/>
        <end position="390"/>
    </location>
</feature>
<comment type="similarity">
    <text evidence="1">Belongs to the LytR/CpsA/Psr (LCP) family.</text>
</comment>
<feature type="region of interest" description="Disordered" evidence="2">
    <location>
        <begin position="1"/>
        <end position="24"/>
    </location>
</feature>
<dbReference type="Proteomes" id="UP000780875">
    <property type="component" value="Unassembled WGS sequence"/>
</dbReference>
<gene>
    <name evidence="5" type="ORF">K8U61_17125</name>
</gene>
<feature type="transmembrane region" description="Helical" evidence="3">
    <location>
        <begin position="36"/>
        <end position="56"/>
    </location>
</feature>
<evidence type="ECO:0000313" key="5">
    <source>
        <dbReference type="EMBL" id="MBZ5739899.1"/>
    </source>
</evidence>
<dbReference type="PANTHER" id="PTHR33392:SF6">
    <property type="entry name" value="POLYISOPRENYL-TEICHOIC ACID--PEPTIDOGLYCAN TEICHOIC ACID TRANSFERASE TAGU"/>
    <property type="match status" value="1"/>
</dbReference>
<dbReference type="InterPro" id="IPR050922">
    <property type="entry name" value="LytR/CpsA/Psr_CW_biosynth"/>
</dbReference>
<sequence>MSGSVETVAPSARPEPPENGRHRASAVRRYRRARTLAGALVVTLLGAAVPGAGFLWMRRRIGYVVLVPFVAGLAALGYYARSLHRLVDFAFDPTRLRIAAVVIGVCLALWALVVVGTYLFARPKAMSRLEQVLGALVVTLLCILVGLPAVQGVRIATSQADFVAKVFNDEDTATTPTGVTEEDPWAGEDRVNVLLLGGDGGVGRIGIRTDSVILLSMDTRTGRSVMFSLPRNMMNAQFPADSPLHTVFPDGFRSTDPNADAGNWMLNAVYSQVPALYPHILGDSENEGADAIKQAVAGSLGTHVDYYLLINLDGFKQLVDAIGGVTVNINEPIAINGNTDAGIPPTGYLEPGPDQHLDGFHALWYSRGRWGSDDYQRMLRQRCMVNAIVDAADPLNVLRRYQDLAKAGQEILRTDIPRKLMPAFVDLALKVKEKKMKSVAFISSDKFFSGDPDYAWMQSVVARATAPHHGGGGGQDDAGKAVTVSDACGYHPVS</sequence>
<keyword evidence="6" id="KW-1185">Reference proteome</keyword>
<dbReference type="RefSeq" id="WP_224124257.1">
    <property type="nucleotide sequence ID" value="NZ_JAIQZJ010000011.1"/>
</dbReference>
<protein>
    <submittedName>
        <fullName evidence="5">LCP family protein</fullName>
    </submittedName>
</protein>
<feature type="transmembrane region" description="Helical" evidence="3">
    <location>
        <begin position="100"/>
        <end position="120"/>
    </location>
</feature>
<feature type="transmembrane region" description="Helical" evidence="3">
    <location>
        <begin position="132"/>
        <end position="150"/>
    </location>
</feature>
<reference evidence="5 6" key="1">
    <citation type="submission" date="2021-09" db="EMBL/GenBank/DDBJ databases">
        <title>Whole genome sequence of Nocardioides sp. GBK3QG-3.</title>
        <authorList>
            <person name="Tuo L."/>
        </authorList>
    </citation>
    <scope>NUCLEOTIDE SEQUENCE [LARGE SCALE GENOMIC DNA]</scope>
    <source>
        <strain evidence="5 6">GBK3QG-3</strain>
    </source>
</reference>
<evidence type="ECO:0000259" key="4">
    <source>
        <dbReference type="Pfam" id="PF03816"/>
    </source>
</evidence>
<keyword evidence="3" id="KW-0472">Membrane</keyword>
<dbReference type="EMBL" id="JAIQZJ010000011">
    <property type="protein sequence ID" value="MBZ5739899.1"/>
    <property type="molecule type" value="Genomic_DNA"/>
</dbReference>
<name>A0ABS7UFT8_9ACTN</name>
<comment type="caution">
    <text evidence="5">The sequence shown here is derived from an EMBL/GenBank/DDBJ whole genome shotgun (WGS) entry which is preliminary data.</text>
</comment>
<dbReference type="PANTHER" id="PTHR33392">
    <property type="entry name" value="POLYISOPRENYL-TEICHOIC ACID--PEPTIDOGLYCAN TEICHOIC ACID TRANSFERASE TAGU"/>
    <property type="match status" value="1"/>
</dbReference>
<dbReference type="NCBIfam" id="TIGR00350">
    <property type="entry name" value="lytR_cpsA_psr"/>
    <property type="match status" value="1"/>
</dbReference>
<accession>A0ABS7UFT8</accession>
<keyword evidence="3" id="KW-1133">Transmembrane helix</keyword>
<feature type="transmembrane region" description="Helical" evidence="3">
    <location>
        <begin position="63"/>
        <end position="80"/>
    </location>
</feature>
<evidence type="ECO:0000313" key="6">
    <source>
        <dbReference type="Proteomes" id="UP000780875"/>
    </source>
</evidence>